<dbReference type="AlphaFoldDB" id="A0A1E1LA29"/>
<keyword evidence="2" id="KW-1185">Reference proteome</keyword>
<comment type="caution">
    <text evidence="1">The sequence shown here is derived from an EMBL/GenBank/DDBJ whole genome shotgun (WGS) entry which is preliminary data.</text>
</comment>
<gene>
    <name evidence="1" type="ORF">RCO7_07353</name>
</gene>
<dbReference type="Proteomes" id="UP000178129">
    <property type="component" value="Unassembled WGS sequence"/>
</dbReference>
<protein>
    <submittedName>
        <fullName evidence="1">Uncharacterized protein</fullName>
    </submittedName>
</protein>
<sequence>MQPISQSLSNMFLNTGKVVVAKSSTIVSRARSSGLQKARHIPGPTLESLPIEIQLMFYEELLLTPHTIYITENKEHFQDQGILAPLVLVNKDIHYEVQDWLKRTNIRRKDGLHPI</sequence>
<dbReference type="EMBL" id="FJUW01000042">
    <property type="protein sequence ID" value="CZT07421.1"/>
    <property type="molecule type" value="Genomic_DNA"/>
</dbReference>
<evidence type="ECO:0000313" key="1">
    <source>
        <dbReference type="EMBL" id="CZT07421.1"/>
    </source>
</evidence>
<evidence type="ECO:0000313" key="2">
    <source>
        <dbReference type="Proteomes" id="UP000178129"/>
    </source>
</evidence>
<name>A0A1E1LA29_9HELO</name>
<dbReference type="InParanoid" id="A0A1E1LA29"/>
<accession>A0A1E1LA29</accession>
<organism evidence="1 2">
    <name type="scientific">Rhynchosporium graminicola</name>
    <dbReference type="NCBI Taxonomy" id="2792576"/>
    <lineage>
        <taxon>Eukaryota</taxon>
        <taxon>Fungi</taxon>
        <taxon>Dikarya</taxon>
        <taxon>Ascomycota</taxon>
        <taxon>Pezizomycotina</taxon>
        <taxon>Leotiomycetes</taxon>
        <taxon>Helotiales</taxon>
        <taxon>Ploettnerulaceae</taxon>
        <taxon>Rhynchosporium</taxon>
    </lineage>
</organism>
<proteinExistence type="predicted"/>
<reference evidence="2" key="1">
    <citation type="submission" date="2016-03" db="EMBL/GenBank/DDBJ databases">
        <authorList>
            <person name="Ploux O."/>
        </authorList>
    </citation>
    <scope>NUCLEOTIDE SEQUENCE [LARGE SCALE GENOMIC DNA]</scope>
    <source>
        <strain evidence="2">UK7</strain>
    </source>
</reference>